<dbReference type="Proteomes" id="UP001595868">
    <property type="component" value="Unassembled WGS sequence"/>
</dbReference>
<feature type="domain" description="HTH lacI-type" evidence="4">
    <location>
        <begin position="5"/>
        <end position="59"/>
    </location>
</feature>
<evidence type="ECO:0000256" key="1">
    <source>
        <dbReference type="ARBA" id="ARBA00023015"/>
    </source>
</evidence>
<keyword evidence="1" id="KW-0805">Transcription regulation</keyword>
<protein>
    <submittedName>
        <fullName evidence="5">LacI family DNA-binding transcriptional regulator</fullName>
    </submittedName>
</protein>
<keyword evidence="3" id="KW-0804">Transcription</keyword>
<dbReference type="RefSeq" id="WP_377543199.1">
    <property type="nucleotide sequence ID" value="NZ_JBHSBN010000004.1"/>
</dbReference>
<dbReference type="SMART" id="SM00354">
    <property type="entry name" value="HTH_LACI"/>
    <property type="match status" value="1"/>
</dbReference>
<organism evidence="5 6">
    <name type="scientific">Micromonospora zhanjiangensis</name>
    <dbReference type="NCBI Taxonomy" id="1522057"/>
    <lineage>
        <taxon>Bacteria</taxon>
        <taxon>Bacillati</taxon>
        <taxon>Actinomycetota</taxon>
        <taxon>Actinomycetes</taxon>
        <taxon>Micromonosporales</taxon>
        <taxon>Micromonosporaceae</taxon>
        <taxon>Micromonospora</taxon>
    </lineage>
</organism>
<dbReference type="PANTHER" id="PTHR30146">
    <property type="entry name" value="LACI-RELATED TRANSCRIPTIONAL REPRESSOR"/>
    <property type="match status" value="1"/>
</dbReference>
<dbReference type="InterPro" id="IPR028082">
    <property type="entry name" value="Peripla_BP_I"/>
</dbReference>
<evidence type="ECO:0000313" key="6">
    <source>
        <dbReference type="Proteomes" id="UP001595868"/>
    </source>
</evidence>
<dbReference type="Pfam" id="PF00356">
    <property type="entry name" value="LacI"/>
    <property type="match status" value="1"/>
</dbReference>
<dbReference type="CDD" id="cd01392">
    <property type="entry name" value="HTH_LacI"/>
    <property type="match status" value="1"/>
</dbReference>
<dbReference type="InterPro" id="IPR010982">
    <property type="entry name" value="Lambda_DNA-bd_dom_sf"/>
</dbReference>
<sequence>MTGRPTIADIARRAGVSKGAVSYALNGRPGVSAATRERVRAIAAELGWSANTAARTLSGARVDTVGLAVARPARTLGLEPFFMGFVSGIEGLLAGRSVGLLLQVVPDHQAEVAAYRRWWAGRRVDGVIVIDLFDTDPRIPALRELGLPFVVVGDSREDTGVTCVWSDETAAMAQVMDYLAALGHRRIARVCGVPAFRHTAQRTAAFRAAADRLGLGEVLTQGDYTGEDSARATRLLLARSDRDRPTAIVYDSDVMAVAGLGVAAEMGIDVPGQLSVVSWDDSTLCRLTHPPLTALTRDASGYGRHAATRLLAVVEGAPPAAYEDAPHELCIRGSTAPCRS</sequence>
<keyword evidence="6" id="KW-1185">Reference proteome</keyword>
<reference evidence="6" key="1">
    <citation type="journal article" date="2019" name="Int. J. Syst. Evol. Microbiol.">
        <title>The Global Catalogue of Microorganisms (GCM) 10K type strain sequencing project: providing services to taxonomists for standard genome sequencing and annotation.</title>
        <authorList>
            <consortium name="The Broad Institute Genomics Platform"/>
            <consortium name="The Broad Institute Genome Sequencing Center for Infectious Disease"/>
            <person name="Wu L."/>
            <person name="Ma J."/>
        </authorList>
    </citation>
    <scope>NUCLEOTIDE SEQUENCE [LARGE SCALE GENOMIC DNA]</scope>
    <source>
        <strain evidence="6">2902at01</strain>
    </source>
</reference>
<evidence type="ECO:0000259" key="4">
    <source>
        <dbReference type="PROSITE" id="PS50932"/>
    </source>
</evidence>
<keyword evidence="2 5" id="KW-0238">DNA-binding</keyword>
<evidence type="ECO:0000313" key="5">
    <source>
        <dbReference type="EMBL" id="MFC4105876.1"/>
    </source>
</evidence>
<proteinExistence type="predicted"/>
<evidence type="ECO:0000256" key="2">
    <source>
        <dbReference type="ARBA" id="ARBA00023125"/>
    </source>
</evidence>
<dbReference type="SUPFAM" id="SSF53822">
    <property type="entry name" value="Periplasmic binding protein-like I"/>
    <property type="match status" value="1"/>
</dbReference>
<dbReference type="SUPFAM" id="SSF47413">
    <property type="entry name" value="lambda repressor-like DNA-binding domains"/>
    <property type="match status" value="1"/>
</dbReference>
<dbReference type="Gene3D" id="3.40.50.2300">
    <property type="match status" value="2"/>
</dbReference>
<gene>
    <name evidence="5" type="ORF">ACFOX0_07995</name>
</gene>
<dbReference type="PANTHER" id="PTHR30146:SF155">
    <property type="entry name" value="ALANINE RACEMASE"/>
    <property type="match status" value="1"/>
</dbReference>
<dbReference type="InterPro" id="IPR000843">
    <property type="entry name" value="HTH_LacI"/>
</dbReference>
<dbReference type="CDD" id="cd06267">
    <property type="entry name" value="PBP1_LacI_sugar_binding-like"/>
    <property type="match status" value="1"/>
</dbReference>
<dbReference type="EMBL" id="JBHSBN010000004">
    <property type="protein sequence ID" value="MFC4105876.1"/>
    <property type="molecule type" value="Genomic_DNA"/>
</dbReference>
<dbReference type="PROSITE" id="PS00356">
    <property type="entry name" value="HTH_LACI_1"/>
    <property type="match status" value="1"/>
</dbReference>
<dbReference type="GO" id="GO:0003677">
    <property type="term" value="F:DNA binding"/>
    <property type="evidence" value="ECO:0007669"/>
    <property type="project" value="UniProtKB-KW"/>
</dbReference>
<dbReference type="Gene3D" id="1.10.260.40">
    <property type="entry name" value="lambda repressor-like DNA-binding domains"/>
    <property type="match status" value="1"/>
</dbReference>
<dbReference type="PROSITE" id="PS50932">
    <property type="entry name" value="HTH_LACI_2"/>
    <property type="match status" value="1"/>
</dbReference>
<evidence type="ECO:0000256" key="3">
    <source>
        <dbReference type="ARBA" id="ARBA00023163"/>
    </source>
</evidence>
<name>A0ABV8KIJ7_9ACTN</name>
<dbReference type="InterPro" id="IPR046335">
    <property type="entry name" value="LacI/GalR-like_sensor"/>
</dbReference>
<accession>A0ABV8KIJ7</accession>
<comment type="caution">
    <text evidence="5">The sequence shown here is derived from an EMBL/GenBank/DDBJ whole genome shotgun (WGS) entry which is preliminary data.</text>
</comment>
<dbReference type="Pfam" id="PF13377">
    <property type="entry name" value="Peripla_BP_3"/>
    <property type="match status" value="1"/>
</dbReference>